<feature type="region of interest" description="Disordered" evidence="1">
    <location>
        <begin position="25"/>
        <end position="52"/>
    </location>
</feature>
<dbReference type="GO" id="GO:0000209">
    <property type="term" value="P:protein polyubiquitination"/>
    <property type="evidence" value="ECO:0007669"/>
    <property type="project" value="TreeGrafter"/>
</dbReference>
<dbReference type="GO" id="GO:0051865">
    <property type="term" value="P:protein autoubiquitination"/>
    <property type="evidence" value="ECO:0007669"/>
    <property type="project" value="TreeGrafter"/>
</dbReference>
<gene>
    <name evidence="2" type="ORF">K469DRAFT_705573</name>
</gene>
<dbReference type="GO" id="GO:0006513">
    <property type="term" value="P:protein monoubiquitination"/>
    <property type="evidence" value="ECO:0007669"/>
    <property type="project" value="TreeGrafter"/>
</dbReference>
<dbReference type="Pfam" id="PF09814">
    <property type="entry name" value="HECT_2"/>
    <property type="match status" value="1"/>
</dbReference>
<dbReference type="GO" id="GO:0005829">
    <property type="term" value="C:cytosol"/>
    <property type="evidence" value="ECO:0007669"/>
    <property type="project" value="TreeGrafter"/>
</dbReference>
<organism evidence="2 3">
    <name type="scientific">Zopfia rhizophila CBS 207.26</name>
    <dbReference type="NCBI Taxonomy" id="1314779"/>
    <lineage>
        <taxon>Eukaryota</taxon>
        <taxon>Fungi</taxon>
        <taxon>Dikarya</taxon>
        <taxon>Ascomycota</taxon>
        <taxon>Pezizomycotina</taxon>
        <taxon>Dothideomycetes</taxon>
        <taxon>Dothideomycetes incertae sedis</taxon>
        <taxon>Zopfiaceae</taxon>
        <taxon>Zopfia</taxon>
    </lineage>
</organism>
<dbReference type="InterPro" id="IPR019193">
    <property type="entry name" value="UBQ-conj_enz_E2-bd_prot"/>
</dbReference>
<evidence type="ECO:0000313" key="2">
    <source>
        <dbReference type="EMBL" id="KAF2187023.1"/>
    </source>
</evidence>
<name>A0A6A6E774_9PEZI</name>
<feature type="compositionally biased region" description="Polar residues" evidence="1">
    <location>
        <begin position="34"/>
        <end position="52"/>
    </location>
</feature>
<sequence length="459" mass="50067">MPDQTLPASAFEGLELPSDTVKILTASKPPTPASVASPNLLQPGSESTPSNALSMNESSITLYAELLLHIRTVTLFASLRTVHSRETKAELSADGSSITVSHEGESATIRLPIKVKGGGGGAALFLPAQPPSKELTVRLQVEEEEGTDLLGSAQVEARKVNLVPWDGAALSKMQNVKILCRNCKGELVHGGKVGEWRDLPNENWAEMMDFWHCHKPDEHHLHDHTHEEVVGRKGYAAGNRLKAVAGVGFVDLTTLLVAELDCEGVKTHHPESSITPLLCKSCNQAVGTVDKNTEGWRIWKWSSSIGSSNSPSTTSTFNIQKWISARLLYLIENQGVRKFSVHPDSETSEPVSSLLLWVFTPDLLFSSSIPSTPEAGPTRAMKIFWQPQTFDPTSNGVQESTSVEEVAFPEEVSSELKRVLEGSQKLLPGNARKFQGWNVGLLERFDVGDIGMSLVKHER</sequence>
<dbReference type="AlphaFoldDB" id="A0A6A6E774"/>
<dbReference type="OrthoDB" id="386949at2759"/>
<reference evidence="2" key="1">
    <citation type="journal article" date="2020" name="Stud. Mycol.">
        <title>101 Dothideomycetes genomes: a test case for predicting lifestyles and emergence of pathogens.</title>
        <authorList>
            <person name="Haridas S."/>
            <person name="Albert R."/>
            <person name="Binder M."/>
            <person name="Bloem J."/>
            <person name="Labutti K."/>
            <person name="Salamov A."/>
            <person name="Andreopoulos B."/>
            <person name="Baker S."/>
            <person name="Barry K."/>
            <person name="Bills G."/>
            <person name="Bluhm B."/>
            <person name="Cannon C."/>
            <person name="Castanera R."/>
            <person name="Culley D."/>
            <person name="Daum C."/>
            <person name="Ezra D."/>
            <person name="Gonzalez J."/>
            <person name="Henrissat B."/>
            <person name="Kuo A."/>
            <person name="Liang C."/>
            <person name="Lipzen A."/>
            <person name="Lutzoni F."/>
            <person name="Magnuson J."/>
            <person name="Mondo S."/>
            <person name="Nolan M."/>
            <person name="Ohm R."/>
            <person name="Pangilinan J."/>
            <person name="Park H.-J."/>
            <person name="Ramirez L."/>
            <person name="Alfaro M."/>
            <person name="Sun H."/>
            <person name="Tritt A."/>
            <person name="Yoshinaga Y."/>
            <person name="Zwiers L.-H."/>
            <person name="Turgeon B."/>
            <person name="Goodwin S."/>
            <person name="Spatafora J."/>
            <person name="Crous P."/>
            <person name="Grigoriev I."/>
        </authorList>
    </citation>
    <scope>NUCLEOTIDE SEQUENCE</scope>
    <source>
        <strain evidence="2">CBS 207.26</strain>
    </source>
</reference>
<proteinExistence type="predicted"/>
<accession>A0A6A6E774</accession>
<dbReference type="GO" id="GO:0031624">
    <property type="term" value="F:ubiquitin conjugating enzyme binding"/>
    <property type="evidence" value="ECO:0007669"/>
    <property type="project" value="TreeGrafter"/>
</dbReference>
<dbReference type="EMBL" id="ML994628">
    <property type="protein sequence ID" value="KAF2187023.1"/>
    <property type="molecule type" value="Genomic_DNA"/>
</dbReference>
<dbReference type="PANTHER" id="PTHR31531:SF2">
    <property type="entry name" value="E3 UBIQUITIN-PROTEIN LIGASE E3D"/>
    <property type="match status" value="1"/>
</dbReference>
<keyword evidence="3" id="KW-1185">Reference proteome</keyword>
<dbReference type="GO" id="GO:0030332">
    <property type="term" value="F:cyclin binding"/>
    <property type="evidence" value="ECO:0007669"/>
    <property type="project" value="TreeGrafter"/>
</dbReference>
<dbReference type="Proteomes" id="UP000800200">
    <property type="component" value="Unassembled WGS sequence"/>
</dbReference>
<evidence type="ECO:0008006" key="4">
    <source>
        <dbReference type="Google" id="ProtNLM"/>
    </source>
</evidence>
<dbReference type="GO" id="GO:0005634">
    <property type="term" value="C:nucleus"/>
    <property type="evidence" value="ECO:0007669"/>
    <property type="project" value="TreeGrafter"/>
</dbReference>
<dbReference type="GO" id="GO:0061630">
    <property type="term" value="F:ubiquitin protein ligase activity"/>
    <property type="evidence" value="ECO:0007669"/>
    <property type="project" value="TreeGrafter"/>
</dbReference>
<dbReference type="GO" id="GO:0000151">
    <property type="term" value="C:ubiquitin ligase complex"/>
    <property type="evidence" value="ECO:0007669"/>
    <property type="project" value="TreeGrafter"/>
</dbReference>
<protein>
    <recommendedName>
        <fullName evidence="4">Ubiquitin-conjugating enzyme E2-binding protein</fullName>
    </recommendedName>
</protein>
<dbReference type="PANTHER" id="PTHR31531">
    <property type="entry name" value="E3 UBIQUITIN-PROTEIN LIGASE E3D FAMILY MEMBER"/>
    <property type="match status" value="1"/>
</dbReference>
<evidence type="ECO:0000313" key="3">
    <source>
        <dbReference type="Proteomes" id="UP000800200"/>
    </source>
</evidence>
<dbReference type="GO" id="GO:0043161">
    <property type="term" value="P:proteasome-mediated ubiquitin-dependent protein catabolic process"/>
    <property type="evidence" value="ECO:0007669"/>
    <property type="project" value="TreeGrafter"/>
</dbReference>
<evidence type="ECO:0000256" key="1">
    <source>
        <dbReference type="SAM" id="MobiDB-lite"/>
    </source>
</evidence>